<evidence type="ECO:0000313" key="1">
    <source>
        <dbReference type="EMBL" id="MBX03237.1"/>
    </source>
</evidence>
<dbReference type="EMBL" id="GGEC01022753">
    <property type="protein sequence ID" value="MBX03237.1"/>
    <property type="molecule type" value="Transcribed_RNA"/>
</dbReference>
<proteinExistence type="predicted"/>
<reference evidence="1" key="1">
    <citation type="submission" date="2018-02" db="EMBL/GenBank/DDBJ databases">
        <title>Rhizophora mucronata_Transcriptome.</title>
        <authorList>
            <person name="Meera S.P."/>
            <person name="Sreeshan A."/>
            <person name="Augustine A."/>
        </authorList>
    </citation>
    <scope>NUCLEOTIDE SEQUENCE</scope>
    <source>
        <tissue evidence="1">Leaf</tissue>
    </source>
</reference>
<name>A0A2P2KC09_RHIMU</name>
<organism evidence="1">
    <name type="scientific">Rhizophora mucronata</name>
    <name type="common">Asiatic mangrove</name>
    <dbReference type="NCBI Taxonomy" id="61149"/>
    <lineage>
        <taxon>Eukaryota</taxon>
        <taxon>Viridiplantae</taxon>
        <taxon>Streptophyta</taxon>
        <taxon>Embryophyta</taxon>
        <taxon>Tracheophyta</taxon>
        <taxon>Spermatophyta</taxon>
        <taxon>Magnoliopsida</taxon>
        <taxon>eudicotyledons</taxon>
        <taxon>Gunneridae</taxon>
        <taxon>Pentapetalae</taxon>
        <taxon>rosids</taxon>
        <taxon>fabids</taxon>
        <taxon>Malpighiales</taxon>
        <taxon>Rhizophoraceae</taxon>
        <taxon>Rhizophora</taxon>
    </lineage>
</organism>
<accession>A0A2P2KC09</accession>
<protein>
    <submittedName>
        <fullName evidence="1">Uncharacterized protein</fullName>
    </submittedName>
</protein>
<dbReference type="AlphaFoldDB" id="A0A2P2KC09"/>
<sequence>MSQRELLQPIERNLFFLCFYLKTRRWVINNNNAGIETNFKSKSGCENHPFSCFASLESVLNIGKTYYKDVLFFVS</sequence>